<dbReference type="InterPro" id="IPR002126">
    <property type="entry name" value="Cadherin-like_dom"/>
</dbReference>
<dbReference type="Gene3D" id="2.60.40.60">
    <property type="entry name" value="Cadherins"/>
    <property type="match status" value="1"/>
</dbReference>
<keyword evidence="5" id="KW-0325">Glycoprotein</keyword>
<evidence type="ECO:0000256" key="5">
    <source>
        <dbReference type="ARBA" id="ARBA00023180"/>
    </source>
</evidence>
<dbReference type="GO" id="GO:0005509">
    <property type="term" value="F:calcium ion binding"/>
    <property type="evidence" value="ECO:0007669"/>
    <property type="project" value="UniProtKB-UniRule"/>
</dbReference>
<keyword evidence="4" id="KW-0472">Membrane</keyword>
<dbReference type="SUPFAM" id="SSF49313">
    <property type="entry name" value="Cadherin-like"/>
    <property type="match status" value="1"/>
</dbReference>
<protein>
    <submittedName>
        <fullName evidence="8">PCDB7 protein</fullName>
    </submittedName>
</protein>
<keyword evidence="2" id="KW-0812">Transmembrane</keyword>
<organism evidence="8 9">
    <name type="scientific">Centropus bengalensis</name>
    <name type="common">lesser coucal</name>
    <dbReference type="NCBI Taxonomy" id="1463675"/>
    <lineage>
        <taxon>Eukaryota</taxon>
        <taxon>Metazoa</taxon>
        <taxon>Chordata</taxon>
        <taxon>Craniata</taxon>
        <taxon>Vertebrata</taxon>
        <taxon>Euteleostomi</taxon>
        <taxon>Archelosauria</taxon>
        <taxon>Archosauria</taxon>
        <taxon>Dinosauria</taxon>
        <taxon>Saurischia</taxon>
        <taxon>Theropoda</taxon>
        <taxon>Coelurosauria</taxon>
        <taxon>Aves</taxon>
        <taxon>Neognathae</taxon>
        <taxon>Neoaves</taxon>
        <taxon>Otidimorphae</taxon>
        <taxon>Cuculiformes</taxon>
        <taxon>Centropidae</taxon>
        <taxon>Centropus</taxon>
    </lineage>
</organism>
<sequence>PPIFTEDLYIAEVLENAPAGSVVLRVVATDLDVGSNGNISYQLSQGVGQSESPFAIDPRSG</sequence>
<gene>
    <name evidence="8" type="primary">Pcdhb7</name>
    <name evidence="8" type="ORF">CENBEN_R15315</name>
</gene>
<dbReference type="PANTHER" id="PTHR24028:SF310">
    <property type="entry name" value="NEURAL-CADHERIN-LIKE PROTEIN"/>
    <property type="match status" value="1"/>
</dbReference>
<comment type="subcellular location">
    <subcellularLocation>
        <location evidence="1">Membrane</location>
        <topology evidence="1">Single-pass membrane protein</topology>
    </subcellularLocation>
</comment>
<evidence type="ECO:0000259" key="7">
    <source>
        <dbReference type="PROSITE" id="PS50268"/>
    </source>
</evidence>
<evidence type="ECO:0000256" key="6">
    <source>
        <dbReference type="PROSITE-ProRule" id="PRU00043"/>
    </source>
</evidence>
<dbReference type="PROSITE" id="PS50268">
    <property type="entry name" value="CADHERIN_2"/>
    <property type="match status" value="1"/>
</dbReference>
<dbReference type="Proteomes" id="UP000632886">
    <property type="component" value="Unassembled WGS sequence"/>
</dbReference>
<dbReference type="GO" id="GO:0007156">
    <property type="term" value="P:homophilic cell adhesion via plasma membrane adhesion molecules"/>
    <property type="evidence" value="ECO:0007669"/>
    <property type="project" value="InterPro"/>
</dbReference>
<keyword evidence="3" id="KW-1133">Transmembrane helix</keyword>
<evidence type="ECO:0000256" key="2">
    <source>
        <dbReference type="ARBA" id="ARBA00022692"/>
    </source>
</evidence>
<proteinExistence type="predicted"/>
<reference evidence="8 9" key="1">
    <citation type="submission" date="2020-02" db="EMBL/GenBank/DDBJ databases">
        <title>Bird 10,000 Genomes (B10K) Project - Family phase.</title>
        <authorList>
            <person name="Zhang G."/>
        </authorList>
    </citation>
    <scope>NUCLEOTIDE SEQUENCE [LARGE SCALE GENOMIC DNA]</scope>
    <source>
        <strain evidence="8">B10K-DU-017-21</strain>
    </source>
</reference>
<dbReference type="EMBL" id="WBNK01008218">
    <property type="protein sequence ID" value="NXY00650.1"/>
    <property type="molecule type" value="Genomic_DNA"/>
</dbReference>
<evidence type="ECO:0000313" key="9">
    <source>
        <dbReference type="Proteomes" id="UP000632886"/>
    </source>
</evidence>
<dbReference type="InterPro" id="IPR015919">
    <property type="entry name" value="Cadherin-like_sf"/>
</dbReference>
<feature type="non-terminal residue" evidence="8">
    <location>
        <position position="1"/>
    </location>
</feature>
<evidence type="ECO:0000256" key="4">
    <source>
        <dbReference type="ARBA" id="ARBA00023136"/>
    </source>
</evidence>
<comment type="caution">
    <text evidence="8">The sequence shown here is derived from an EMBL/GenBank/DDBJ whole genome shotgun (WGS) entry which is preliminary data.</text>
</comment>
<accession>A0A852MA60</accession>
<dbReference type="AlphaFoldDB" id="A0A852MA60"/>
<name>A0A852MA60_9AVES</name>
<dbReference type="Pfam" id="PF00028">
    <property type="entry name" value="Cadherin"/>
    <property type="match status" value="1"/>
</dbReference>
<dbReference type="GO" id="GO:0005886">
    <property type="term" value="C:plasma membrane"/>
    <property type="evidence" value="ECO:0007669"/>
    <property type="project" value="TreeGrafter"/>
</dbReference>
<feature type="domain" description="Cadherin" evidence="7">
    <location>
        <begin position="5"/>
        <end position="61"/>
    </location>
</feature>
<evidence type="ECO:0000256" key="1">
    <source>
        <dbReference type="ARBA" id="ARBA00004167"/>
    </source>
</evidence>
<dbReference type="CDD" id="cd11304">
    <property type="entry name" value="Cadherin_repeat"/>
    <property type="match status" value="1"/>
</dbReference>
<keyword evidence="9" id="KW-1185">Reference proteome</keyword>
<dbReference type="PANTHER" id="PTHR24028">
    <property type="entry name" value="CADHERIN-87A"/>
    <property type="match status" value="1"/>
</dbReference>
<evidence type="ECO:0000256" key="3">
    <source>
        <dbReference type="ARBA" id="ARBA00022989"/>
    </source>
</evidence>
<feature type="non-terminal residue" evidence="8">
    <location>
        <position position="61"/>
    </location>
</feature>
<keyword evidence="6" id="KW-0106">Calcium</keyword>
<dbReference type="InterPro" id="IPR050174">
    <property type="entry name" value="Protocadherin/Cadherin-CA"/>
</dbReference>
<evidence type="ECO:0000313" key="8">
    <source>
        <dbReference type="EMBL" id="NXY00650.1"/>
    </source>
</evidence>